<feature type="region of interest" description="Disordered" evidence="1">
    <location>
        <begin position="192"/>
        <end position="222"/>
    </location>
</feature>
<dbReference type="AlphaFoldDB" id="A0A834RDA7"/>
<reference evidence="3" key="2">
    <citation type="submission" date="2020-01" db="EMBL/GenBank/DDBJ databases">
        <authorList>
            <person name="Korhonen P.K.K."/>
            <person name="Guangxu M.G."/>
            <person name="Wang T.W."/>
            <person name="Stroehlein A.J.S."/>
            <person name="Young N.D."/>
            <person name="Ang C.-S.A."/>
            <person name="Fernando D.W.F."/>
            <person name="Lu H.L."/>
            <person name="Taylor S.T."/>
            <person name="Ehtesham M.E.M."/>
            <person name="Najaraj S.H.N."/>
            <person name="Harsha G.H.G."/>
            <person name="Madugundu A.M."/>
            <person name="Renuse S.R."/>
            <person name="Holt D.H."/>
            <person name="Pandey A.P."/>
            <person name="Papenfuss A.P."/>
            <person name="Gasser R.B.G."/>
            <person name="Fischer K.F."/>
        </authorList>
    </citation>
    <scope>NUCLEOTIDE SEQUENCE</scope>
    <source>
        <strain evidence="3">SSS_KF_BRIS2020</strain>
    </source>
</reference>
<protein>
    <submittedName>
        <fullName evidence="3 4">Uncharacterized protein</fullName>
    </submittedName>
</protein>
<reference evidence="5" key="1">
    <citation type="journal article" date="2020" name="PLoS Negl. Trop. Dis.">
        <title>High-quality nuclear genome for Sarcoptes scabiei-A critical resource for a neglected parasite.</title>
        <authorList>
            <person name="Korhonen P.K."/>
            <person name="Gasser R.B."/>
            <person name="Ma G."/>
            <person name="Wang T."/>
            <person name="Stroehlein A.J."/>
            <person name="Young N.D."/>
            <person name="Ang C.S."/>
            <person name="Fernando D.D."/>
            <person name="Lu H.C."/>
            <person name="Taylor S."/>
            <person name="Reynolds S.L."/>
            <person name="Mofiz E."/>
            <person name="Najaraj S.H."/>
            <person name="Gowda H."/>
            <person name="Madugundu A."/>
            <person name="Renuse S."/>
            <person name="Holt D."/>
            <person name="Pandey A."/>
            <person name="Papenfuss A.T."/>
            <person name="Fischer K."/>
        </authorList>
    </citation>
    <scope>NUCLEOTIDE SEQUENCE [LARGE SCALE GENOMIC DNA]</scope>
</reference>
<keyword evidence="5" id="KW-1185">Reference proteome</keyword>
<evidence type="ECO:0000256" key="1">
    <source>
        <dbReference type="SAM" id="MobiDB-lite"/>
    </source>
</evidence>
<name>A0A834RDA7_SARSC</name>
<dbReference type="EnsemblMetazoa" id="SSS_3984s_mrna">
    <property type="protein sequence ID" value="KAF7494561.1"/>
    <property type="gene ID" value="SSS_3984"/>
</dbReference>
<dbReference type="EMBL" id="WVUK01000053">
    <property type="protein sequence ID" value="KAF7494561.1"/>
    <property type="molecule type" value="Genomic_DNA"/>
</dbReference>
<sequence length="222" mass="26236">MYSHRMNRIDPFVSIIIIIVLIDFVPISSQFLASKYLNHHNHHHHHHHHHHNHQLRTSRTFKKTNLPNQSDHQDHRFGSFGDDFKDKMSVACMNRFDCERICSKLKRRGEDENHKLDRDHPTAMMMMMMVMTDAQKLGFKFARSNRSCKKCSQIYSNCDDDHLAQRKSFLNKQADLIRNQFLHQSIDSNGEIETKSMSKQKNLKQKWIDPGSRSTLKSLNKI</sequence>
<proteinExistence type="predicted"/>
<dbReference type="Proteomes" id="UP000070412">
    <property type="component" value="Unassembled WGS sequence"/>
</dbReference>
<evidence type="ECO:0000313" key="3">
    <source>
        <dbReference type="EMBL" id="KAF7494561.1"/>
    </source>
</evidence>
<keyword evidence="2" id="KW-0472">Membrane</keyword>
<evidence type="ECO:0000256" key="2">
    <source>
        <dbReference type="SAM" id="Phobius"/>
    </source>
</evidence>
<evidence type="ECO:0000313" key="5">
    <source>
        <dbReference type="Proteomes" id="UP000070412"/>
    </source>
</evidence>
<keyword evidence="2" id="KW-0812">Transmembrane</keyword>
<feature type="compositionally biased region" description="Polar residues" evidence="1">
    <location>
        <begin position="212"/>
        <end position="222"/>
    </location>
</feature>
<gene>
    <name evidence="3" type="ORF">SSS_3984</name>
</gene>
<evidence type="ECO:0000313" key="4">
    <source>
        <dbReference type="EnsemblMetazoa" id="KAF7494561.1"/>
    </source>
</evidence>
<accession>A0A834RDA7</accession>
<reference evidence="4" key="3">
    <citation type="submission" date="2022-06" db="UniProtKB">
        <authorList>
            <consortium name="EnsemblMetazoa"/>
        </authorList>
    </citation>
    <scope>IDENTIFICATION</scope>
</reference>
<organism evidence="3">
    <name type="scientific">Sarcoptes scabiei</name>
    <name type="common">Itch mite</name>
    <name type="synonym">Acarus scabiei</name>
    <dbReference type="NCBI Taxonomy" id="52283"/>
    <lineage>
        <taxon>Eukaryota</taxon>
        <taxon>Metazoa</taxon>
        <taxon>Ecdysozoa</taxon>
        <taxon>Arthropoda</taxon>
        <taxon>Chelicerata</taxon>
        <taxon>Arachnida</taxon>
        <taxon>Acari</taxon>
        <taxon>Acariformes</taxon>
        <taxon>Sarcoptiformes</taxon>
        <taxon>Astigmata</taxon>
        <taxon>Psoroptidia</taxon>
        <taxon>Sarcoptoidea</taxon>
        <taxon>Sarcoptidae</taxon>
        <taxon>Sarcoptinae</taxon>
        <taxon>Sarcoptes</taxon>
    </lineage>
</organism>
<feature type="transmembrane region" description="Helical" evidence="2">
    <location>
        <begin position="12"/>
        <end position="33"/>
    </location>
</feature>
<keyword evidence="2" id="KW-1133">Transmembrane helix</keyword>